<dbReference type="RefSeq" id="WP_184022350.1">
    <property type="nucleotide sequence ID" value="NZ_JACHFD010000039.1"/>
</dbReference>
<name>A0A840V6I8_9BACT</name>
<evidence type="ECO:0000313" key="2">
    <source>
        <dbReference type="Proteomes" id="UP000557717"/>
    </source>
</evidence>
<sequence>MAGNLASSAFLLSASPTQDASLPRASTPTATASAVGQFLADGFNEIPSTVAFPQDLAQVIRISPPMEDR</sequence>
<dbReference type="AlphaFoldDB" id="A0A840V6I8"/>
<dbReference type="EMBL" id="JACHFD010000039">
    <property type="protein sequence ID" value="MBB5353877.1"/>
    <property type="molecule type" value="Genomic_DNA"/>
</dbReference>
<keyword evidence="2" id="KW-1185">Reference proteome</keyword>
<organism evidence="1 2">
    <name type="scientific">Haloferula luteola</name>
    <dbReference type="NCBI Taxonomy" id="595692"/>
    <lineage>
        <taxon>Bacteria</taxon>
        <taxon>Pseudomonadati</taxon>
        <taxon>Verrucomicrobiota</taxon>
        <taxon>Verrucomicrobiia</taxon>
        <taxon>Verrucomicrobiales</taxon>
        <taxon>Verrucomicrobiaceae</taxon>
        <taxon>Haloferula</taxon>
    </lineage>
</organism>
<evidence type="ECO:0000313" key="1">
    <source>
        <dbReference type="EMBL" id="MBB5353877.1"/>
    </source>
</evidence>
<accession>A0A840V6I8</accession>
<comment type="caution">
    <text evidence="1">The sequence shown here is derived from an EMBL/GenBank/DDBJ whole genome shotgun (WGS) entry which is preliminary data.</text>
</comment>
<reference evidence="1 2" key="1">
    <citation type="submission" date="2020-08" db="EMBL/GenBank/DDBJ databases">
        <title>Genomic Encyclopedia of Type Strains, Phase IV (KMG-IV): sequencing the most valuable type-strain genomes for metagenomic binning, comparative biology and taxonomic classification.</title>
        <authorList>
            <person name="Goeker M."/>
        </authorList>
    </citation>
    <scope>NUCLEOTIDE SEQUENCE [LARGE SCALE GENOMIC DNA]</scope>
    <source>
        <strain evidence="1 2">YC6886</strain>
    </source>
</reference>
<dbReference type="Proteomes" id="UP000557717">
    <property type="component" value="Unassembled WGS sequence"/>
</dbReference>
<gene>
    <name evidence="1" type="ORF">HNR46_004141</name>
</gene>
<protein>
    <submittedName>
        <fullName evidence="1">Uncharacterized protein</fullName>
    </submittedName>
</protein>
<proteinExistence type="predicted"/>